<evidence type="ECO:0000256" key="12">
    <source>
        <dbReference type="NCBIfam" id="TIGR03461"/>
    </source>
</evidence>
<comment type="subunit">
    <text evidence="3">Homodimer.</text>
</comment>
<sequence length="280" mass="31008">MSEAGYYGSGLLDPRDRGLQYGDGLFETMAVRDGRIPWLAYHLRRLEAGCARLQITPPEVAELRREIAALAAGQSRAIIKLIVTRGVGGRGYRPDPDVPSHRILMRHPWPAYAQRYAQEGIRLRVCRTRLASNPALAGLKHLNRLEQVLARLEWDDDSRYQEGLMLDYQGRVIEGTMTNLFIVRSGCLLTPDLSASGVAGVMREIILETAARKSLSCQMTTLSLPNLAQAEEIFVCNSVVGIWPVIALQRRRYPLGPVTRQLAAAIEACAAGTLKASHYT</sequence>
<dbReference type="eggNOG" id="COG0115">
    <property type="taxonomic scope" value="Bacteria"/>
</dbReference>
<dbReference type="EC" id="4.1.3.38" evidence="8 12"/>
<dbReference type="InterPro" id="IPR050571">
    <property type="entry name" value="Class-IV_PLP-Dep_Aminotrnsfr"/>
</dbReference>
<evidence type="ECO:0000256" key="11">
    <source>
        <dbReference type="ARBA" id="ARBA00069174"/>
    </source>
</evidence>
<comment type="pathway">
    <text evidence="7">Cofactor biosynthesis; tetrahydrofolate biosynthesis; 4-aminobenzoate from chorismate: step 2/2.</text>
</comment>
<dbReference type="GO" id="GO:0030170">
    <property type="term" value="F:pyridoxal phosphate binding"/>
    <property type="evidence" value="ECO:0007669"/>
    <property type="project" value="InterPro"/>
</dbReference>
<keyword evidence="4 14" id="KW-0663">Pyridoxal phosphate</keyword>
<evidence type="ECO:0000256" key="4">
    <source>
        <dbReference type="ARBA" id="ARBA00022898"/>
    </source>
</evidence>
<dbReference type="InterPro" id="IPR018300">
    <property type="entry name" value="Aminotrans_IV_CS"/>
</dbReference>
<dbReference type="FunFam" id="3.20.10.10:FF:000002">
    <property type="entry name" value="D-alanine aminotransferase"/>
    <property type="match status" value="1"/>
</dbReference>
<dbReference type="NCBIfam" id="NF004761">
    <property type="entry name" value="PRK06092.1"/>
    <property type="match status" value="1"/>
</dbReference>
<proteinExistence type="inferred from homology"/>
<dbReference type="RefSeq" id="WP_005000807.1">
    <property type="nucleotide sequence ID" value="NZ_CH672427.1"/>
</dbReference>
<reference evidence="15 16" key="1">
    <citation type="submission" date="2006-02" db="EMBL/GenBank/DDBJ databases">
        <authorList>
            <person name="Waterbury J."/>
            <person name="Ferriera S."/>
            <person name="Johnson J."/>
            <person name="Kravitz S."/>
            <person name="Halpern A."/>
            <person name="Remington K."/>
            <person name="Beeson K."/>
            <person name="Tran B."/>
            <person name="Rogers Y.-H."/>
            <person name="Friedman R."/>
            <person name="Venter J.C."/>
        </authorList>
    </citation>
    <scope>NUCLEOTIDE SEQUENCE [LARGE SCALE GENOMIC DNA]</scope>
    <source>
        <strain evidence="15 16">Nb-231</strain>
    </source>
</reference>
<dbReference type="GO" id="GO:0046656">
    <property type="term" value="P:folic acid biosynthetic process"/>
    <property type="evidence" value="ECO:0007669"/>
    <property type="project" value="UniProtKB-KW"/>
</dbReference>
<evidence type="ECO:0000256" key="1">
    <source>
        <dbReference type="ARBA" id="ARBA00001933"/>
    </source>
</evidence>
<evidence type="ECO:0000256" key="14">
    <source>
        <dbReference type="RuleBase" id="RU004516"/>
    </source>
</evidence>
<dbReference type="GO" id="GO:0008483">
    <property type="term" value="F:transaminase activity"/>
    <property type="evidence" value="ECO:0007669"/>
    <property type="project" value="UniProtKB-KW"/>
</dbReference>
<evidence type="ECO:0000313" key="16">
    <source>
        <dbReference type="Proteomes" id="UP000003374"/>
    </source>
</evidence>
<keyword evidence="5" id="KW-0289">Folate biosynthesis</keyword>
<protein>
    <recommendedName>
        <fullName evidence="11 12">Aminodeoxychorismate lyase</fullName>
        <ecNumber evidence="8 12">4.1.3.38</ecNumber>
    </recommendedName>
</protein>
<dbReference type="InterPro" id="IPR017824">
    <property type="entry name" value="Aminodeoxychorismate_lyase_IV"/>
</dbReference>
<name>A4BUV5_9GAMM</name>
<dbReference type="InterPro" id="IPR043132">
    <property type="entry name" value="BCAT-like_C"/>
</dbReference>
<comment type="catalytic activity">
    <reaction evidence="9">
        <text>4-amino-4-deoxychorismate = 4-aminobenzoate + pyruvate + H(+)</text>
        <dbReference type="Rhea" id="RHEA:16201"/>
        <dbReference type="ChEBI" id="CHEBI:15361"/>
        <dbReference type="ChEBI" id="CHEBI:15378"/>
        <dbReference type="ChEBI" id="CHEBI:17836"/>
        <dbReference type="ChEBI" id="CHEBI:58406"/>
        <dbReference type="EC" id="4.1.3.38"/>
    </reaction>
</comment>
<evidence type="ECO:0000256" key="2">
    <source>
        <dbReference type="ARBA" id="ARBA00009320"/>
    </source>
</evidence>
<keyword evidence="15" id="KW-0032">Aminotransferase</keyword>
<dbReference type="OrthoDB" id="9805628at2"/>
<evidence type="ECO:0000256" key="7">
    <source>
        <dbReference type="ARBA" id="ARBA00035633"/>
    </source>
</evidence>
<keyword evidence="6" id="KW-0456">Lyase</keyword>
<comment type="similarity">
    <text evidence="2 13">Belongs to the class-IV pyridoxal-phosphate-dependent aminotransferase family.</text>
</comment>
<accession>A4BUV5</accession>
<dbReference type="NCBIfam" id="TIGR03461">
    <property type="entry name" value="pabC_Proteo"/>
    <property type="match status" value="1"/>
</dbReference>
<dbReference type="STRING" id="314278.NB231_06945"/>
<comment type="caution">
    <text evidence="15">The sequence shown here is derived from an EMBL/GenBank/DDBJ whole genome shotgun (WGS) entry which is preliminary data.</text>
</comment>
<comment type="function">
    <text evidence="10">Involved in the biosynthesis of p-aminobenzoate (PABA), a precursor of tetrahydrofolate. Converts 4-amino-4-deoxychorismate into 4-aminobenzoate (PABA) and pyruvate.</text>
</comment>
<dbReference type="Pfam" id="PF01063">
    <property type="entry name" value="Aminotran_4"/>
    <property type="match status" value="1"/>
</dbReference>
<dbReference type="Gene3D" id="3.30.470.10">
    <property type="match status" value="1"/>
</dbReference>
<dbReference type="Gene3D" id="3.20.10.10">
    <property type="entry name" value="D-amino Acid Aminotransferase, subunit A, domain 2"/>
    <property type="match status" value="1"/>
</dbReference>
<dbReference type="SUPFAM" id="SSF56752">
    <property type="entry name" value="D-aminoacid aminotransferase-like PLP-dependent enzymes"/>
    <property type="match status" value="1"/>
</dbReference>
<dbReference type="InterPro" id="IPR036038">
    <property type="entry name" value="Aminotransferase-like"/>
</dbReference>
<dbReference type="GO" id="GO:0008153">
    <property type="term" value="P:4-aminobenzoate biosynthetic process"/>
    <property type="evidence" value="ECO:0007669"/>
    <property type="project" value="UniProtKB-UniRule"/>
</dbReference>
<dbReference type="EMBL" id="AAOF01000021">
    <property type="protein sequence ID" value="EAR20469.1"/>
    <property type="molecule type" value="Genomic_DNA"/>
</dbReference>
<dbReference type="InterPro" id="IPR001544">
    <property type="entry name" value="Aminotrans_IV"/>
</dbReference>
<evidence type="ECO:0000313" key="15">
    <source>
        <dbReference type="EMBL" id="EAR20469.1"/>
    </source>
</evidence>
<dbReference type="AlphaFoldDB" id="A4BUV5"/>
<dbReference type="Proteomes" id="UP000003374">
    <property type="component" value="Unassembled WGS sequence"/>
</dbReference>
<evidence type="ECO:0000256" key="8">
    <source>
        <dbReference type="ARBA" id="ARBA00035676"/>
    </source>
</evidence>
<evidence type="ECO:0000256" key="6">
    <source>
        <dbReference type="ARBA" id="ARBA00023239"/>
    </source>
</evidence>
<dbReference type="CDD" id="cd01559">
    <property type="entry name" value="ADCL_like"/>
    <property type="match status" value="1"/>
</dbReference>
<evidence type="ECO:0000256" key="10">
    <source>
        <dbReference type="ARBA" id="ARBA00054027"/>
    </source>
</evidence>
<dbReference type="GO" id="GO:0008696">
    <property type="term" value="F:4-amino-4-deoxychorismate lyase activity"/>
    <property type="evidence" value="ECO:0007669"/>
    <property type="project" value="UniProtKB-UniRule"/>
</dbReference>
<dbReference type="PANTHER" id="PTHR42743">
    <property type="entry name" value="AMINO-ACID AMINOTRANSFERASE"/>
    <property type="match status" value="1"/>
</dbReference>
<keyword evidence="16" id="KW-1185">Reference proteome</keyword>
<organism evidence="15 16">
    <name type="scientific">Nitrococcus mobilis Nb-231</name>
    <dbReference type="NCBI Taxonomy" id="314278"/>
    <lineage>
        <taxon>Bacteria</taxon>
        <taxon>Pseudomonadati</taxon>
        <taxon>Pseudomonadota</taxon>
        <taxon>Gammaproteobacteria</taxon>
        <taxon>Chromatiales</taxon>
        <taxon>Ectothiorhodospiraceae</taxon>
        <taxon>Nitrococcus</taxon>
    </lineage>
</organism>
<dbReference type="PANTHER" id="PTHR42743:SF2">
    <property type="entry name" value="AMINODEOXYCHORISMATE LYASE"/>
    <property type="match status" value="1"/>
</dbReference>
<evidence type="ECO:0000256" key="9">
    <source>
        <dbReference type="ARBA" id="ARBA00049529"/>
    </source>
</evidence>
<keyword evidence="15" id="KW-0808">Transferase</keyword>
<dbReference type="InterPro" id="IPR043131">
    <property type="entry name" value="BCAT-like_N"/>
</dbReference>
<gene>
    <name evidence="15" type="ORF">NB231_06945</name>
</gene>
<dbReference type="HOGENOM" id="CLU_020844_2_1_6"/>
<dbReference type="GO" id="GO:0005829">
    <property type="term" value="C:cytosol"/>
    <property type="evidence" value="ECO:0007669"/>
    <property type="project" value="TreeGrafter"/>
</dbReference>
<comment type="cofactor">
    <cofactor evidence="1 14">
        <name>pyridoxal 5'-phosphate</name>
        <dbReference type="ChEBI" id="CHEBI:597326"/>
    </cofactor>
</comment>
<evidence type="ECO:0000256" key="5">
    <source>
        <dbReference type="ARBA" id="ARBA00022909"/>
    </source>
</evidence>
<dbReference type="PROSITE" id="PS00770">
    <property type="entry name" value="AA_TRANSFER_CLASS_4"/>
    <property type="match status" value="1"/>
</dbReference>
<evidence type="ECO:0000256" key="3">
    <source>
        <dbReference type="ARBA" id="ARBA00011738"/>
    </source>
</evidence>
<evidence type="ECO:0000256" key="13">
    <source>
        <dbReference type="RuleBase" id="RU004106"/>
    </source>
</evidence>